<dbReference type="EMBL" id="JBHLVX010000051">
    <property type="protein sequence ID" value="MFC0269134.1"/>
    <property type="molecule type" value="Genomic_DNA"/>
</dbReference>
<dbReference type="RefSeq" id="WP_026351787.1">
    <property type="nucleotide sequence ID" value="NZ_JBHLVX010000051.1"/>
</dbReference>
<evidence type="ECO:0000256" key="1">
    <source>
        <dbReference type="ARBA" id="ARBA00006252"/>
    </source>
</evidence>
<dbReference type="InterPro" id="IPR029039">
    <property type="entry name" value="Flavoprotein-like_sf"/>
</dbReference>
<keyword evidence="5" id="KW-1185">Reference proteome</keyword>
<proteinExistence type="inferred from homology"/>
<feature type="domain" description="Flavodoxin-like fold" evidence="3">
    <location>
        <begin position="1"/>
        <end position="194"/>
    </location>
</feature>
<evidence type="ECO:0000256" key="2">
    <source>
        <dbReference type="ARBA" id="ARBA00023002"/>
    </source>
</evidence>
<comment type="caution">
    <text evidence="4">The sequence shown here is derived from an EMBL/GenBank/DDBJ whole genome shotgun (WGS) entry which is preliminary data.</text>
</comment>
<dbReference type="GO" id="GO:0016491">
    <property type="term" value="F:oxidoreductase activity"/>
    <property type="evidence" value="ECO:0007669"/>
    <property type="project" value="UniProtKB-KW"/>
</dbReference>
<dbReference type="EC" id="1.-.-.-" evidence="4"/>
<dbReference type="InterPro" id="IPR003680">
    <property type="entry name" value="Flavodoxin_fold"/>
</dbReference>
<gene>
    <name evidence="4" type="ORF">ACFFHW_14255</name>
</gene>
<dbReference type="Proteomes" id="UP001589814">
    <property type="component" value="Unassembled WGS sequence"/>
</dbReference>
<dbReference type="InterPro" id="IPR051545">
    <property type="entry name" value="NAD(P)H_dehydrogenase_qn"/>
</dbReference>
<dbReference type="PANTHER" id="PTHR10204">
    <property type="entry name" value="NAD P H OXIDOREDUCTASE-RELATED"/>
    <property type="match status" value="1"/>
</dbReference>
<protein>
    <submittedName>
        <fullName evidence="4">NAD(P)H-dependent oxidoreductase</fullName>
        <ecNumber evidence="4">1.-.-.-</ecNumber>
        <ecNumber evidence="4">1.6.99.-</ecNumber>
    </submittedName>
</protein>
<comment type="similarity">
    <text evidence="1">Belongs to the NAD(P)H dehydrogenase (quinone) family.</text>
</comment>
<name>A0ABV6G642_9GAMM</name>
<dbReference type="EC" id="1.6.99.-" evidence="4"/>
<dbReference type="PANTHER" id="PTHR10204:SF34">
    <property type="entry name" value="NAD(P)H DEHYDROGENASE [QUINONE] 1 ISOFORM 1"/>
    <property type="match status" value="1"/>
</dbReference>
<dbReference type="Pfam" id="PF02525">
    <property type="entry name" value="Flavodoxin_2"/>
    <property type="match status" value="1"/>
</dbReference>
<dbReference type="Gene3D" id="3.40.50.360">
    <property type="match status" value="1"/>
</dbReference>
<evidence type="ECO:0000313" key="4">
    <source>
        <dbReference type="EMBL" id="MFC0269134.1"/>
    </source>
</evidence>
<evidence type="ECO:0000259" key="3">
    <source>
        <dbReference type="Pfam" id="PF02525"/>
    </source>
</evidence>
<keyword evidence="2 4" id="KW-0560">Oxidoreductase</keyword>
<organism evidence="4 5">
    <name type="scientific">Kushneria aurantia</name>
    <dbReference type="NCBI Taxonomy" id="504092"/>
    <lineage>
        <taxon>Bacteria</taxon>
        <taxon>Pseudomonadati</taxon>
        <taxon>Pseudomonadota</taxon>
        <taxon>Gammaproteobacteria</taxon>
        <taxon>Oceanospirillales</taxon>
        <taxon>Halomonadaceae</taxon>
        <taxon>Kushneria</taxon>
    </lineage>
</organism>
<reference evidence="4 5" key="1">
    <citation type="submission" date="2024-09" db="EMBL/GenBank/DDBJ databases">
        <authorList>
            <person name="Sun Q."/>
            <person name="Mori K."/>
        </authorList>
    </citation>
    <scope>NUCLEOTIDE SEQUENCE [LARGE SCALE GENOMIC DNA]</scope>
    <source>
        <strain evidence="4 5">CCM 7415</strain>
    </source>
</reference>
<accession>A0ABV6G642</accession>
<dbReference type="SUPFAM" id="SSF52218">
    <property type="entry name" value="Flavoproteins"/>
    <property type="match status" value="1"/>
</dbReference>
<evidence type="ECO:0000313" key="5">
    <source>
        <dbReference type="Proteomes" id="UP001589814"/>
    </source>
</evidence>
<sequence length="249" mass="28667">MQVLIVHCHPEPGSFNAALTGDARETLERAGHSVDVADLYAEGFDPVERREHFDDRLDPSRFKPLDEQRHAVNHDRLAPQVVQDIERLKRADLVILQFPLWWHGPPAMLKGWFDRVFVYGGLYSGQRRFDRGPLSSRRALCSVTTGGPRETFSTYGRSGDITTFMWSLHCSLYYVGFDVLAPQIVYGVQGGGLSYEAEDDFQRRLEIARKEWRARLPALDDEAAIPFSGWQDWDDRGVLKERHPLRWRV</sequence>